<dbReference type="Proteomes" id="UP000800096">
    <property type="component" value="Unassembled WGS sequence"/>
</dbReference>
<dbReference type="EMBL" id="ML979135">
    <property type="protein sequence ID" value="KAF1917142.1"/>
    <property type="molecule type" value="Genomic_DNA"/>
</dbReference>
<evidence type="ECO:0000313" key="3">
    <source>
        <dbReference type="EMBL" id="KAF1917142.1"/>
    </source>
</evidence>
<protein>
    <recommendedName>
        <fullName evidence="5">GPI anchored serine-rich protein</fullName>
    </recommendedName>
</protein>
<proteinExistence type="predicted"/>
<name>A0A6A5QP59_AMPQU</name>
<keyword evidence="4" id="KW-1185">Reference proteome</keyword>
<feature type="region of interest" description="Disordered" evidence="1">
    <location>
        <begin position="65"/>
        <end position="98"/>
    </location>
</feature>
<feature type="signal peptide" evidence="2">
    <location>
        <begin position="1"/>
        <end position="16"/>
    </location>
</feature>
<evidence type="ECO:0000313" key="4">
    <source>
        <dbReference type="Proteomes" id="UP000800096"/>
    </source>
</evidence>
<dbReference type="AlphaFoldDB" id="A0A6A5QP59"/>
<gene>
    <name evidence="3" type="ORF">BDU57DRAFT_449389</name>
</gene>
<reference evidence="3" key="1">
    <citation type="journal article" date="2020" name="Stud. Mycol.">
        <title>101 Dothideomycetes genomes: a test case for predicting lifestyles and emergence of pathogens.</title>
        <authorList>
            <person name="Haridas S."/>
            <person name="Albert R."/>
            <person name="Binder M."/>
            <person name="Bloem J."/>
            <person name="Labutti K."/>
            <person name="Salamov A."/>
            <person name="Andreopoulos B."/>
            <person name="Baker S."/>
            <person name="Barry K."/>
            <person name="Bills G."/>
            <person name="Bluhm B."/>
            <person name="Cannon C."/>
            <person name="Castanera R."/>
            <person name="Culley D."/>
            <person name="Daum C."/>
            <person name="Ezra D."/>
            <person name="Gonzalez J."/>
            <person name="Henrissat B."/>
            <person name="Kuo A."/>
            <person name="Liang C."/>
            <person name="Lipzen A."/>
            <person name="Lutzoni F."/>
            <person name="Magnuson J."/>
            <person name="Mondo S."/>
            <person name="Nolan M."/>
            <person name="Ohm R."/>
            <person name="Pangilinan J."/>
            <person name="Park H.-J."/>
            <person name="Ramirez L."/>
            <person name="Alfaro M."/>
            <person name="Sun H."/>
            <person name="Tritt A."/>
            <person name="Yoshinaga Y."/>
            <person name="Zwiers L.-H."/>
            <person name="Turgeon B."/>
            <person name="Goodwin S."/>
            <person name="Spatafora J."/>
            <person name="Crous P."/>
            <person name="Grigoriev I."/>
        </authorList>
    </citation>
    <scope>NUCLEOTIDE SEQUENCE</scope>
    <source>
        <strain evidence="3">HMLAC05119</strain>
    </source>
</reference>
<organism evidence="3 4">
    <name type="scientific">Ampelomyces quisqualis</name>
    <name type="common">Powdery mildew agent</name>
    <dbReference type="NCBI Taxonomy" id="50730"/>
    <lineage>
        <taxon>Eukaryota</taxon>
        <taxon>Fungi</taxon>
        <taxon>Dikarya</taxon>
        <taxon>Ascomycota</taxon>
        <taxon>Pezizomycotina</taxon>
        <taxon>Dothideomycetes</taxon>
        <taxon>Pleosporomycetidae</taxon>
        <taxon>Pleosporales</taxon>
        <taxon>Pleosporineae</taxon>
        <taxon>Phaeosphaeriaceae</taxon>
        <taxon>Ampelomyces</taxon>
    </lineage>
</organism>
<accession>A0A6A5QP59</accession>
<feature type="chain" id="PRO_5025586325" description="GPI anchored serine-rich protein" evidence="2">
    <location>
        <begin position="17"/>
        <end position="128"/>
    </location>
</feature>
<evidence type="ECO:0008006" key="5">
    <source>
        <dbReference type="Google" id="ProtNLM"/>
    </source>
</evidence>
<sequence>MKFFTVMAAFAGLAAATFPDAEETDMDSTCAPTVTVTVTECASHTPVPPTSLAVTDSAPYPTGYPAANPPFGTGSPLDPVLGGALPSGTAAPSGTGAYSAPPAEFTGAASSIKVGGALAAGAIAAMFL</sequence>
<keyword evidence="2" id="KW-0732">Signal</keyword>
<dbReference type="OrthoDB" id="3797664at2759"/>
<evidence type="ECO:0000256" key="1">
    <source>
        <dbReference type="SAM" id="MobiDB-lite"/>
    </source>
</evidence>
<evidence type="ECO:0000256" key="2">
    <source>
        <dbReference type="SAM" id="SignalP"/>
    </source>
</evidence>